<dbReference type="STRING" id="364200.SAMN04488515_1718"/>
<accession>A0A1I0Q7L6</accession>
<gene>
    <name evidence="2" type="ORF">SAMN04488515_1718</name>
</gene>
<proteinExistence type="predicted"/>
<evidence type="ECO:0000313" key="2">
    <source>
        <dbReference type="EMBL" id="SEW22783.1"/>
    </source>
</evidence>
<name>A0A1I0Q7L6_9RHOB</name>
<keyword evidence="1" id="KW-0472">Membrane</keyword>
<keyword evidence="1" id="KW-0812">Transmembrane</keyword>
<dbReference type="RefSeq" id="WP_089992758.1">
    <property type="nucleotide sequence ID" value="NZ_FOIZ01000001.1"/>
</dbReference>
<evidence type="ECO:0000256" key="1">
    <source>
        <dbReference type="SAM" id="Phobius"/>
    </source>
</evidence>
<keyword evidence="3" id="KW-1185">Reference proteome</keyword>
<dbReference type="AlphaFoldDB" id="A0A1I0Q7L6"/>
<dbReference type="EMBL" id="FOIZ01000001">
    <property type="protein sequence ID" value="SEW22783.1"/>
    <property type="molecule type" value="Genomic_DNA"/>
</dbReference>
<feature type="transmembrane region" description="Helical" evidence="1">
    <location>
        <begin position="47"/>
        <end position="71"/>
    </location>
</feature>
<dbReference type="Proteomes" id="UP000199167">
    <property type="component" value="Unassembled WGS sequence"/>
</dbReference>
<feature type="transmembrane region" description="Helical" evidence="1">
    <location>
        <begin position="83"/>
        <end position="105"/>
    </location>
</feature>
<feature type="transmembrane region" description="Helical" evidence="1">
    <location>
        <begin position="132"/>
        <end position="151"/>
    </location>
</feature>
<sequence length="163" mass="18018">MQQQRPKAHFIFVILSALAAPLGAFIIAFTLLVAIELPHQTGMIDLGPFFAIFGALALLVLTAIMVPIWYAIYRESAARVGGYLGWSAIFTLIFGVNAFVFNGFVQRNLPWDAHAGYFEAVGYTLARPDGSAIFLLLWPLIPALFFAVLWVRSRTFKLLALPS</sequence>
<protein>
    <submittedName>
        <fullName evidence="2">Uncharacterized protein</fullName>
    </submittedName>
</protein>
<organism evidence="2 3">
    <name type="scientific">Cognatiyoonia koreensis</name>
    <dbReference type="NCBI Taxonomy" id="364200"/>
    <lineage>
        <taxon>Bacteria</taxon>
        <taxon>Pseudomonadati</taxon>
        <taxon>Pseudomonadota</taxon>
        <taxon>Alphaproteobacteria</taxon>
        <taxon>Rhodobacterales</taxon>
        <taxon>Paracoccaceae</taxon>
        <taxon>Cognatiyoonia</taxon>
    </lineage>
</organism>
<reference evidence="2 3" key="1">
    <citation type="submission" date="2016-10" db="EMBL/GenBank/DDBJ databases">
        <authorList>
            <person name="de Groot N.N."/>
        </authorList>
    </citation>
    <scope>NUCLEOTIDE SEQUENCE [LARGE SCALE GENOMIC DNA]</scope>
    <source>
        <strain evidence="2 3">DSM 17925</strain>
    </source>
</reference>
<keyword evidence="1" id="KW-1133">Transmembrane helix</keyword>
<evidence type="ECO:0000313" key="3">
    <source>
        <dbReference type="Proteomes" id="UP000199167"/>
    </source>
</evidence>
<feature type="transmembrane region" description="Helical" evidence="1">
    <location>
        <begin position="12"/>
        <end position="35"/>
    </location>
</feature>